<name>A0A0G4IB94_9ALVE</name>
<evidence type="ECO:0000313" key="3">
    <source>
        <dbReference type="EMBL" id="CEM54318.1"/>
    </source>
</evidence>
<proteinExistence type="predicted"/>
<feature type="region of interest" description="Disordered" evidence="1">
    <location>
        <begin position="213"/>
        <end position="282"/>
    </location>
</feature>
<feature type="compositionally biased region" description="Low complexity" evidence="1">
    <location>
        <begin position="252"/>
        <end position="280"/>
    </location>
</feature>
<feature type="transmembrane region" description="Helical" evidence="2">
    <location>
        <begin position="116"/>
        <end position="136"/>
    </location>
</feature>
<gene>
    <name evidence="3" type="ORF">Cvel_2142</name>
</gene>
<feature type="compositionally biased region" description="Basic and acidic residues" evidence="1">
    <location>
        <begin position="235"/>
        <end position="249"/>
    </location>
</feature>
<feature type="region of interest" description="Disordered" evidence="1">
    <location>
        <begin position="295"/>
        <end position="337"/>
    </location>
</feature>
<accession>A0A0G4IB94</accession>
<evidence type="ECO:0000256" key="1">
    <source>
        <dbReference type="SAM" id="MobiDB-lite"/>
    </source>
</evidence>
<feature type="transmembrane region" description="Helical" evidence="2">
    <location>
        <begin position="524"/>
        <end position="549"/>
    </location>
</feature>
<feature type="transmembrane region" description="Helical" evidence="2">
    <location>
        <begin position="75"/>
        <end position="95"/>
    </location>
</feature>
<keyword evidence="2" id="KW-0812">Transmembrane</keyword>
<dbReference type="AlphaFoldDB" id="A0A0G4IB94"/>
<sequence length="631" mass="68492">MTSLENADKEIQPEVLFYSNRSGLRASLCIHAIVTGACFISMYYFAIVDRPKMFEIEMRMAGSQMAPDEIAAHKYAVAIQGAVGVSLLSVVDFIYFAMGWRAVNTDRHVHRKLREFFWTAVLEALLAAFLCIFIRVSEGYQAVQALSKTLLALSAHHASDIVYRLHIRRRRAPSYFACFSPIGAPKRWTSSHARSPPPTEALPPVVEDDAEGLHLSIQPPPPPSQSHAAASTAAAERDARTMEERRLLEPEAVAAVSSNSNNAAAASSSSSLSSTSPTPLQAHHLTASAPSRLNHTAAAAGGGGSANTLSAQSPPPQRMSSVPVRGHYGGTGTSLSHSLRQRQEMLKLEQKRRSIVSASDGGFEDAVIVWDFVETKRRLLAASSLLLFVGEAAITALQLFYFSALQAFLMDAMSRNPERFPGRTLEDKRHMMSGMFSILTTVYTARMGLAALHFLVCSWALRIDLLPPWAPLLMVGCRKTKGSSALGGGGAKPVSYDVEGGTGGEKETEGGGQASRAVGNQIRVWLYGFQILLSVLMFLADCVVLMVQHVIRVPYVAYLMGPRLIVFAMELRLYWALDNPPETPPAYEDSPGHPVDSRYGSVRVDVRTHDPAKPLLVGSGEAVHVPVAARS</sequence>
<dbReference type="EMBL" id="CDMZ01005776">
    <property type="protein sequence ID" value="CEM54318.1"/>
    <property type="molecule type" value="Genomic_DNA"/>
</dbReference>
<protein>
    <submittedName>
        <fullName evidence="3">Uncharacterized protein</fullName>
    </submittedName>
</protein>
<keyword evidence="2" id="KW-0472">Membrane</keyword>
<feature type="transmembrane region" description="Helical" evidence="2">
    <location>
        <begin position="28"/>
        <end position="47"/>
    </location>
</feature>
<feature type="transmembrane region" description="Helical" evidence="2">
    <location>
        <begin position="430"/>
        <end position="456"/>
    </location>
</feature>
<dbReference type="VEuPathDB" id="CryptoDB:Cvel_2142"/>
<feature type="transmembrane region" description="Helical" evidence="2">
    <location>
        <begin position="385"/>
        <end position="410"/>
    </location>
</feature>
<organism evidence="3">
    <name type="scientific">Chromera velia CCMP2878</name>
    <dbReference type="NCBI Taxonomy" id="1169474"/>
    <lineage>
        <taxon>Eukaryota</taxon>
        <taxon>Sar</taxon>
        <taxon>Alveolata</taxon>
        <taxon>Colpodellida</taxon>
        <taxon>Chromeraceae</taxon>
        <taxon>Chromera</taxon>
    </lineage>
</organism>
<reference evidence="3" key="1">
    <citation type="submission" date="2014-11" db="EMBL/GenBank/DDBJ databases">
        <authorList>
            <person name="Otto D Thomas"/>
            <person name="Naeem Raeece"/>
        </authorList>
    </citation>
    <scope>NUCLEOTIDE SEQUENCE</scope>
</reference>
<feature type="compositionally biased region" description="Low complexity" evidence="1">
    <location>
        <begin position="225"/>
        <end position="234"/>
    </location>
</feature>
<evidence type="ECO:0000256" key="2">
    <source>
        <dbReference type="SAM" id="Phobius"/>
    </source>
</evidence>
<keyword evidence="2" id="KW-1133">Transmembrane helix</keyword>